<dbReference type="Proteomes" id="UP000779900">
    <property type="component" value="Unassembled WGS sequence"/>
</dbReference>
<feature type="transmembrane region" description="Helical" evidence="1">
    <location>
        <begin position="75"/>
        <end position="95"/>
    </location>
</feature>
<sequence>MRINSRRLLWLVCVGALAGCTTKYVPTDRAAGYEYKVEASSATLKRKPAVGVKCTRRIAPAPGQKVGYRRGLSTWGWVGNVGGALGLSALGGLMWSQGRVAMGQYSIGVAAAAPVVAALVAYKRGTVDAGKVRADFEPAPGERIVAQSADRAFTKEYVAGRNGVVVIPLSDFPRLKQSRGTAELWVYSKSSPVTRAGVTVGDNGVLGATQPPERFPPALSFAATFDDSTGDRDLALDGDESGRIVLTVANSGKGIANDIQAKLTSARVIPGLRVPATYPVGDLKLSERKRVVVPVSANRSLPTDTVELKVELLEPYFQADATPVLLRFEARQFEPPDLVVHEKGVAEGEVVPGKSAEVSFVVLNRGKGKADEVECQVHTPTGVRYLGNEDVFDLGSLEPGAWKRLDFPIFVGARFEAESLRLTASVREARPEFCKDIGLHFPLNRPVERLEQVSIAPVDTGLAQGRRPLSLVADVDTGIPTAVMRNPDAVAVVVAVRDYTKVPTAEYALRDASLIQVYLVKALGYDAKNVIFLQNPSKADLEGVFGIKGKPQGQLYNYVRKDESDVFVYYAGHGAPDLKTKEAYLVPTDAQPSYIDLQGYPLSTFYENLGQVPAKSMTVVLDACFSGAYDKGMIIEQASPLPVAAVTEQPVGNMNVVTACGAGEVASWYSDKRHGLFTYWFLKGLQGEADANKDKAITVGEFRKYVSENVSYWAQRLHNRIQTPTFSGDESRVVAKLR</sequence>
<dbReference type="SUPFAM" id="SSF52129">
    <property type="entry name" value="Caspase-like"/>
    <property type="match status" value="1"/>
</dbReference>
<evidence type="ECO:0000313" key="5">
    <source>
        <dbReference type="Proteomes" id="UP000779900"/>
    </source>
</evidence>
<dbReference type="EMBL" id="VGIR01000129">
    <property type="protein sequence ID" value="MBM3332749.1"/>
    <property type="molecule type" value="Genomic_DNA"/>
</dbReference>
<proteinExistence type="predicted"/>
<accession>A0A937XHS6</accession>
<feature type="domain" description="Peptidase C14 caspase" evidence="3">
    <location>
        <begin position="490"/>
        <end position="727"/>
    </location>
</feature>
<keyword evidence="1" id="KW-0812">Transmembrane</keyword>
<evidence type="ECO:0000313" key="4">
    <source>
        <dbReference type="EMBL" id="MBM3332749.1"/>
    </source>
</evidence>
<evidence type="ECO:0000259" key="3">
    <source>
        <dbReference type="Pfam" id="PF00656"/>
    </source>
</evidence>
<dbReference type="PROSITE" id="PS00018">
    <property type="entry name" value="EF_HAND_1"/>
    <property type="match status" value="1"/>
</dbReference>
<feature type="signal peptide" evidence="2">
    <location>
        <begin position="1"/>
        <end position="18"/>
    </location>
</feature>
<keyword evidence="1" id="KW-0472">Membrane</keyword>
<dbReference type="GO" id="GO:0006508">
    <property type="term" value="P:proteolysis"/>
    <property type="evidence" value="ECO:0007669"/>
    <property type="project" value="InterPro"/>
</dbReference>
<reference evidence="4" key="1">
    <citation type="submission" date="2019-03" db="EMBL/GenBank/DDBJ databases">
        <title>Lake Tanganyika Metagenome-Assembled Genomes (MAGs).</title>
        <authorList>
            <person name="Tran P."/>
        </authorList>
    </citation>
    <scope>NUCLEOTIDE SEQUENCE</scope>
    <source>
        <strain evidence="4">K_DeepCast_150m_m2_040</strain>
    </source>
</reference>
<gene>
    <name evidence="4" type="ORF">FJY68_13035</name>
</gene>
<evidence type="ECO:0000256" key="1">
    <source>
        <dbReference type="SAM" id="Phobius"/>
    </source>
</evidence>
<keyword evidence="1" id="KW-1133">Transmembrane helix</keyword>
<evidence type="ECO:0000256" key="2">
    <source>
        <dbReference type="SAM" id="SignalP"/>
    </source>
</evidence>
<organism evidence="4 5">
    <name type="scientific">candidate division WOR-3 bacterium</name>
    <dbReference type="NCBI Taxonomy" id="2052148"/>
    <lineage>
        <taxon>Bacteria</taxon>
        <taxon>Bacteria division WOR-3</taxon>
    </lineage>
</organism>
<protein>
    <recommendedName>
        <fullName evidence="3">Peptidase C14 caspase domain-containing protein</fullName>
    </recommendedName>
</protein>
<comment type="caution">
    <text evidence="4">The sequence shown here is derived from an EMBL/GenBank/DDBJ whole genome shotgun (WGS) entry which is preliminary data.</text>
</comment>
<feature type="transmembrane region" description="Helical" evidence="1">
    <location>
        <begin position="102"/>
        <end position="122"/>
    </location>
</feature>
<dbReference type="PROSITE" id="PS51257">
    <property type="entry name" value="PROKAR_LIPOPROTEIN"/>
    <property type="match status" value="1"/>
</dbReference>
<dbReference type="InterPro" id="IPR029030">
    <property type="entry name" value="Caspase-like_dom_sf"/>
</dbReference>
<feature type="chain" id="PRO_5037090395" description="Peptidase C14 caspase domain-containing protein" evidence="2">
    <location>
        <begin position="19"/>
        <end position="738"/>
    </location>
</feature>
<name>A0A937XHS6_UNCW3</name>
<dbReference type="InterPro" id="IPR011600">
    <property type="entry name" value="Pept_C14_caspase"/>
</dbReference>
<dbReference type="Gene3D" id="3.40.50.1460">
    <property type="match status" value="1"/>
</dbReference>
<keyword evidence="2" id="KW-0732">Signal</keyword>
<dbReference type="AlphaFoldDB" id="A0A937XHS6"/>
<dbReference type="InterPro" id="IPR018247">
    <property type="entry name" value="EF_Hand_1_Ca_BS"/>
</dbReference>
<dbReference type="Pfam" id="PF00656">
    <property type="entry name" value="Peptidase_C14"/>
    <property type="match status" value="1"/>
</dbReference>
<dbReference type="GO" id="GO:0004197">
    <property type="term" value="F:cysteine-type endopeptidase activity"/>
    <property type="evidence" value="ECO:0007669"/>
    <property type="project" value="InterPro"/>
</dbReference>